<evidence type="ECO:0000256" key="5">
    <source>
        <dbReference type="ARBA" id="ARBA00023002"/>
    </source>
</evidence>
<dbReference type="Gene3D" id="1.10.760.10">
    <property type="entry name" value="Cytochrome c-like domain"/>
    <property type="match status" value="2"/>
</dbReference>
<feature type="domain" description="Cytochrome c" evidence="9">
    <location>
        <begin position="234"/>
        <end position="374"/>
    </location>
</feature>
<evidence type="ECO:0000256" key="2">
    <source>
        <dbReference type="ARBA" id="ARBA00022617"/>
    </source>
</evidence>
<dbReference type="Proteomes" id="UP001623559">
    <property type="component" value="Unassembled WGS sequence"/>
</dbReference>
<evidence type="ECO:0000256" key="4">
    <source>
        <dbReference type="ARBA" id="ARBA00022729"/>
    </source>
</evidence>
<dbReference type="EC" id="1.11.1.5" evidence="10"/>
<dbReference type="PANTHER" id="PTHR30600">
    <property type="entry name" value="CYTOCHROME C PEROXIDASE-RELATED"/>
    <property type="match status" value="1"/>
</dbReference>
<keyword evidence="5 10" id="KW-0560">Oxidoreductase</keyword>
<dbReference type="PROSITE" id="PS51257">
    <property type="entry name" value="PROKAR_LIPOPROTEIN"/>
    <property type="match status" value="1"/>
</dbReference>
<reference evidence="10 11" key="1">
    <citation type="submission" date="2024-07" db="EMBL/GenBank/DDBJ databases">
        <authorList>
            <person name="Pitt A."/>
            <person name="Hahn M.W."/>
        </authorList>
    </citation>
    <scope>NUCLEOTIDE SEQUENCE [LARGE SCALE GENOMIC DNA]</scope>
    <source>
        <strain evidence="10 11">2-AUSEE-184A6</strain>
    </source>
</reference>
<dbReference type="EMBL" id="JBEWZG010000002">
    <property type="protein sequence ID" value="MFL0206248.1"/>
    <property type="molecule type" value="Genomic_DNA"/>
</dbReference>
<dbReference type="InterPro" id="IPR051395">
    <property type="entry name" value="Cytochrome_c_Peroxidase/MauG"/>
</dbReference>
<dbReference type="PANTHER" id="PTHR30600:SF10">
    <property type="entry name" value="BLL6722 PROTEIN"/>
    <property type="match status" value="1"/>
</dbReference>
<dbReference type="SUPFAM" id="SSF46626">
    <property type="entry name" value="Cytochrome c"/>
    <property type="match status" value="2"/>
</dbReference>
<dbReference type="GO" id="GO:0004130">
    <property type="term" value="F:cytochrome-c peroxidase activity"/>
    <property type="evidence" value="ECO:0007669"/>
    <property type="project" value="UniProtKB-EC"/>
</dbReference>
<dbReference type="RefSeq" id="WP_406777828.1">
    <property type="nucleotide sequence ID" value="NZ_JBEWZG010000002.1"/>
</dbReference>
<gene>
    <name evidence="10" type="ORF">V7S74_05795</name>
</gene>
<dbReference type="Pfam" id="PF03150">
    <property type="entry name" value="CCP_MauG"/>
    <property type="match status" value="1"/>
</dbReference>
<evidence type="ECO:0000313" key="11">
    <source>
        <dbReference type="Proteomes" id="UP001623559"/>
    </source>
</evidence>
<dbReference type="InterPro" id="IPR009056">
    <property type="entry name" value="Cyt_c-like_dom"/>
</dbReference>
<name>A0ABW8SVW2_9BACT</name>
<evidence type="ECO:0000256" key="8">
    <source>
        <dbReference type="SAM" id="SignalP"/>
    </source>
</evidence>
<keyword evidence="2 7" id="KW-0349">Heme</keyword>
<keyword evidence="10" id="KW-0575">Peroxidase</keyword>
<feature type="signal peptide" evidence="8">
    <location>
        <begin position="1"/>
        <end position="18"/>
    </location>
</feature>
<evidence type="ECO:0000259" key="9">
    <source>
        <dbReference type="PROSITE" id="PS51007"/>
    </source>
</evidence>
<dbReference type="PROSITE" id="PS51007">
    <property type="entry name" value="CYTC"/>
    <property type="match status" value="1"/>
</dbReference>
<organism evidence="10 11">
    <name type="scientific">Aquirufa novilacunae</name>
    <dbReference type="NCBI Taxonomy" id="3139305"/>
    <lineage>
        <taxon>Bacteria</taxon>
        <taxon>Pseudomonadati</taxon>
        <taxon>Bacteroidota</taxon>
        <taxon>Cytophagia</taxon>
        <taxon>Cytophagales</taxon>
        <taxon>Flectobacillaceae</taxon>
        <taxon>Aquirufa</taxon>
    </lineage>
</organism>
<evidence type="ECO:0000313" key="10">
    <source>
        <dbReference type="EMBL" id="MFL0206248.1"/>
    </source>
</evidence>
<proteinExistence type="predicted"/>
<sequence length="389" mass="42480">MRYYSLLLSLLLFSCKDALDTAVTADPYTEIKKALSIDPAALENYAAQGKPAYVNKDNTAANPITDKVATLGRVLFYDKNLSVNNGFSCASCHKQEFAFGDTAVSSLGVDNGRTIRHSMRLINSRFANEAKFFWNERAASLEAQTTMPIQDHLELGFSGQTGRGNMTSLITKLGGIGYYKELFKLAYGDATITEARMQTALAQFIRSIQSFDSKYDVGRAQVPNDGAPFPNFTAQENAGKNLFLAPPIFNGNSERIGGGFGCQGCHQAPEFDIDPNSRNNGFIGVIGSTQIDLDNTRSPSLRDILNASGVANTPFMHTAASQTIRQVLNHYNTIAAGPRNTNLDARLKPNNIGQNLQMTPAEIDAMVAFLRTLTGKDVYTNKKWGNPFL</sequence>
<evidence type="ECO:0000256" key="1">
    <source>
        <dbReference type="ARBA" id="ARBA00004196"/>
    </source>
</evidence>
<evidence type="ECO:0000256" key="7">
    <source>
        <dbReference type="PROSITE-ProRule" id="PRU00433"/>
    </source>
</evidence>
<keyword evidence="4 8" id="KW-0732">Signal</keyword>
<evidence type="ECO:0000256" key="6">
    <source>
        <dbReference type="ARBA" id="ARBA00023004"/>
    </source>
</evidence>
<accession>A0ABW8SVW2</accession>
<comment type="subcellular location">
    <subcellularLocation>
        <location evidence="1">Cell envelope</location>
    </subcellularLocation>
</comment>
<keyword evidence="6 7" id="KW-0408">Iron</keyword>
<feature type="chain" id="PRO_5045853010" evidence="8">
    <location>
        <begin position="19"/>
        <end position="389"/>
    </location>
</feature>
<keyword evidence="3 7" id="KW-0479">Metal-binding</keyword>
<protein>
    <submittedName>
        <fullName evidence="10">Cytochrome c peroxidase</fullName>
        <ecNumber evidence="10">1.11.1.5</ecNumber>
    </submittedName>
</protein>
<evidence type="ECO:0000256" key="3">
    <source>
        <dbReference type="ARBA" id="ARBA00022723"/>
    </source>
</evidence>
<dbReference type="InterPro" id="IPR036909">
    <property type="entry name" value="Cyt_c-like_dom_sf"/>
</dbReference>
<comment type="caution">
    <text evidence="10">The sequence shown here is derived from an EMBL/GenBank/DDBJ whole genome shotgun (WGS) entry which is preliminary data.</text>
</comment>
<dbReference type="InterPro" id="IPR004852">
    <property type="entry name" value="Di-haem_cyt_c_peroxidsae"/>
</dbReference>